<evidence type="ECO:0000256" key="1">
    <source>
        <dbReference type="SAM" id="Phobius"/>
    </source>
</evidence>
<keyword evidence="1" id="KW-0812">Transmembrane</keyword>
<comment type="caution">
    <text evidence="2">The sequence shown here is derived from an EMBL/GenBank/DDBJ whole genome shotgun (WGS) entry which is preliminary data.</text>
</comment>
<sequence length="222" mass="22335">MLANATGEGIGLGGSLLVGVGIVSLLGAQLDPWVDIGVALVAVALGTFFEGVVVGYAQWRVLRDPLPAMSWGSWVWATAIGAGIAWLLGMLASTVISLVTGPADTAEAGAAAPAEPAPVVFYLAAAALGLVLGPILASAQVVVLRRYVAHSWWWIPANAVAWALALPLTYLGPSIMADLGVSVLGVGILLASVVAAGAIVGAVHGSVLIRLLREPIATAGHG</sequence>
<proteinExistence type="predicted"/>
<feature type="transmembrane region" description="Helical" evidence="1">
    <location>
        <begin position="183"/>
        <end position="203"/>
    </location>
</feature>
<feature type="transmembrane region" description="Helical" evidence="1">
    <location>
        <begin position="71"/>
        <end position="99"/>
    </location>
</feature>
<evidence type="ECO:0000313" key="2">
    <source>
        <dbReference type="EMBL" id="GAA1757714.1"/>
    </source>
</evidence>
<feature type="transmembrane region" description="Helical" evidence="1">
    <location>
        <begin position="36"/>
        <end position="59"/>
    </location>
</feature>
<dbReference type="Proteomes" id="UP001500506">
    <property type="component" value="Unassembled WGS sequence"/>
</dbReference>
<protein>
    <submittedName>
        <fullName evidence="2">Uncharacterized protein</fullName>
    </submittedName>
</protein>
<evidence type="ECO:0000313" key="3">
    <source>
        <dbReference type="Proteomes" id="UP001500506"/>
    </source>
</evidence>
<keyword evidence="1" id="KW-1133">Transmembrane helix</keyword>
<reference evidence="2 3" key="1">
    <citation type="journal article" date="2019" name="Int. J. Syst. Evol. Microbiol.">
        <title>The Global Catalogue of Microorganisms (GCM) 10K type strain sequencing project: providing services to taxonomists for standard genome sequencing and annotation.</title>
        <authorList>
            <consortium name="The Broad Institute Genomics Platform"/>
            <consortium name="The Broad Institute Genome Sequencing Center for Infectious Disease"/>
            <person name="Wu L."/>
            <person name="Ma J."/>
        </authorList>
    </citation>
    <scope>NUCLEOTIDE SEQUENCE [LARGE SCALE GENOMIC DNA]</scope>
    <source>
        <strain evidence="2 3">JCM 14319</strain>
    </source>
</reference>
<feature type="transmembrane region" description="Helical" evidence="1">
    <location>
        <begin position="151"/>
        <end position="171"/>
    </location>
</feature>
<gene>
    <name evidence="2" type="ORF">GCM10009747_15490</name>
</gene>
<name>A0ABN2KJD8_9MICO</name>
<organism evidence="2 3">
    <name type="scientific">Agromyces humatus</name>
    <dbReference type="NCBI Taxonomy" id="279573"/>
    <lineage>
        <taxon>Bacteria</taxon>
        <taxon>Bacillati</taxon>
        <taxon>Actinomycetota</taxon>
        <taxon>Actinomycetes</taxon>
        <taxon>Micrococcales</taxon>
        <taxon>Microbacteriaceae</taxon>
        <taxon>Agromyces</taxon>
    </lineage>
</organism>
<dbReference type="EMBL" id="BAAANH010000003">
    <property type="protein sequence ID" value="GAA1757714.1"/>
    <property type="molecule type" value="Genomic_DNA"/>
</dbReference>
<feature type="transmembrane region" description="Helical" evidence="1">
    <location>
        <begin position="12"/>
        <end position="30"/>
    </location>
</feature>
<feature type="transmembrane region" description="Helical" evidence="1">
    <location>
        <begin position="119"/>
        <end position="144"/>
    </location>
</feature>
<keyword evidence="1" id="KW-0472">Membrane</keyword>
<accession>A0ABN2KJD8</accession>
<keyword evidence="3" id="KW-1185">Reference proteome</keyword>